<evidence type="ECO:0000256" key="3">
    <source>
        <dbReference type="ARBA" id="ARBA00023274"/>
    </source>
</evidence>
<dbReference type="GO" id="GO:0003735">
    <property type="term" value="F:structural constituent of ribosome"/>
    <property type="evidence" value="ECO:0007669"/>
    <property type="project" value="InterPro"/>
</dbReference>
<name>A0A1A8ZGM1_PLAOA</name>
<dbReference type="Pfam" id="PF01251">
    <property type="entry name" value="Ribosomal_S7e"/>
    <property type="match status" value="1"/>
</dbReference>
<reference evidence="7 8" key="1">
    <citation type="submission" date="2016-05" db="EMBL/GenBank/DDBJ databases">
        <authorList>
            <person name="Naeem Raeece"/>
        </authorList>
    </citation>
    <scope>NUCLEOTIDE SEQUENCE [LARGE SCALE GENOMIC DNA]</scope>
</reference>
<evidence type="ECO:0000256" key="4">
    <source>
        <dbReference type="RuleBase" id="RU364105"/>
    </source>
</evidence>
<dbReference type="PANTHER" id="PTHR11278">
    <property type="entry name" value="40S RIBOSOMAL PROTEIN S7"/>
    <property type="match status" value="1"/>
</dbReference>
<sequence length="206" mass="23794">MAIYCLRACVSKMATAKSKILKNNPTDLEKEIAQCLVDIELSSSSDIKNDAKEIKLLSCDLVEVEKIKKKTILIFIPYKIYMTYVRKIQRKLINELEKKTKKYVVLVAKRTILKTKQKTKSFKIIPRSRTLTSVYDSLLEDIVAPSEIIGKRISMKADGKRIFKIMLDSKERQRDNIEEKLISFAAVYKKITKRDTIFSLPPSNEK</sequence>
<dbReference type="GO" id="GO:0006364">
    <property type="term" value="P:rRNA processing"/>
    <property type="evidence" value="ECO:0007669"/>
    <property type="project" value="TreeGrafter"/>
</dbReference>
<evidence type="ECO:0000313" key="5">
    <source>
        <dbReference type="EMBL" id="SBT43022.1"/>
    </source>
</evidence>
<dbReference type="GO" id="GO:0032040">
    <property type="term" value="C:small-subunit processome"/>
    <property type="evidence" value="ECO:0007669"/>
    <property type="project" value="TreeGrafter"/>
</dbReference>
<evidence type="ECO:0000313" key="6">
    <source>
        <dbReference type="EMBL" id="SBT46768.1"/>
    </source>
</evidence>
<dbReference type="GO" id="GO:0022627">
    <property type="term" value="C:cytosolic small ribosomal subunit"/>
    <property type="evidence" value="ECO:0007669"/>
    <property type="project" value="TreeGrafter"/>
</dbReference>
<accession>A0A1A8ZGM1</accession>
<organism evidence="5 7">
    <name type="scientific">Plasmodium ovale wallikeri</name>
    <dbReference type="NCBI Taxonomy" id="864142"/>
    <lineage>
        <taxon>Eukaryota</taxon>
        <taxon>Sar</taxon>
        <taxon>Alveolata</taxon>
        <taxon>Apicomplexa</taxon>
        <taxon>Aconoidasida</taxon>
        <taxon>Haemosporida</taxon>
        <taxon>Plasmodiidae</taxon>
        <taxon>Plasmodium</taxon>
        <taxon>Plasmodium (Plasmodium)</taxon>
    </lineage>
</organism>
<keyword evidence="2 4" id="KW-0689">Ribosomal protein</keyword>
<dbReference type="InterPro" id="IPR000554">
    <property type="entry name" value="Ribosomal_eS7"/>
</dbReference>
<evidence type="ECO:0000256" key="2">
    <source>
        <dbReference type="ARBA" id="ARBA00022980"/>
    </source>
</evidence>
<reference evidence="5" key="2">
    <citation type="submission" date="2016-05" db="EMBL/GenBank/DDBJ databases">
        <authorList>
            <person name="Lavstsen T."/>
            <person name="Jespersen J.S."/>
        </authorList>
    </citation>
    <scope>NUCLEOTIDE SEQUENCE [LARGE SCALE GENOMIC DNA]</scope>
</reference>
<keyword evidence="3 4" id="KW-0687">Ribonucleoprotein</keyword>
<dbReference type="EMBL" id="FLRD01000142">
    <property type="protein sequence ID" value="SBT46768.1"/>
    <property type="molecule type" value="Genomic_DNA"/>
</dbReference>
<evidence type="ECO:0000313" key="8">
    <source>
        <dbReference type="Proteomes" id="UP000078555"/>
    </source>
</evidence>
<comment type="similarity">
    <text evidence="1 4">Belongs to the eukaryotic ribosomal protein eS7 family.</text>
</comment>
<dbReference type="PANTHER" id="PTHR11278:SF0">
    <property type="entry name" value="SMALL RIBOSOMAL SUBUNIT PROTEIN ES7"/>
    <property type="match status" value="1"/>
</dbReference>
<protein>
    <recommendedName>
        <fullName evidence="4">40S ribosomal protein S7</fullName>
    </recommendedName>
</protein>
<proteinExistence type="inferred from homology"/>
<dbReference type="GO" id="GO:0006412">
    <property type="term" value="P:translation"/>
    <property type="evidence" value="ECO:0007669"/>
    <property type="project" value="InterPro"/>
</dbReference>
<evidence type="ECO:0000256" key="1">
    <source>
        <dbReference type="ARBA" id="ARBA00007820"/>
    </source>
</evidence>
<gene>
    <name evidence="6" type="ORF">POVWA1_054370</name>
    <name evidence="5" type="ORF">POVWA2_045260</name>
</gene>
<dbReference type="AlphaFoldDB" id="A0A1A8ZGM1"/>
<dbReference type="EMBL" id="FLRE01000165">
    <property type="protein sequence ID" value="SBT43022.1"/>
    <property type="molecule type" value="Genomic_DNA"/>
</dbReference>
<dbReference type="Proteomes" id="UP000078550">
    <property type="component" value="Unassembled WGS sequence"/>
</dbReference>
<dbReference type="GO" id="GO:0030686">
    <property type="term" value="C:90S preribosome"/>
    <property type="evidence" value="ECO:0007669"/>
    <property type="project" value="TreeGrafter"/>
</dbReference>
<evidence type="ECO:0000313" key="7">
    <source>
        <dbReference type="Proteomes" id="UP000078550"/>
    </source>
</evidence>
<dbReference type="Proteomes" id="UP000078555">
    <property type="component" value="Unassembled WGS sequence"/>
</dbReference>
<dbReference type="GO" id="GO:0042274">
    <property type="term" value="P:ribosomal small subunit biogenesis"/>
    <property type="evidence" value="ECO:0007669"/>
    <property type="project" value="TreeGrafter"/>
</dbReference>
<keyword evidence="8" id="KW-1185">Reference proteome</keyword>